<keyword evidence="2" id="KW-0472">Membrane</keyword>
<keyword evidence="2" id="KW-0812">Transmembrane</keyword>
<dbReference type="EMBL" id="QJPH01000427">
    <property type="protein sequence ID" value="PZN74455.1"/>
    <property type="molecule type" value="Genomic_DNA"/>
</dbReference>
<protein>
    <submittedName>
        <fullName evidence="4">ABC transporter</fullName>
    </submittedName>
</protein>
<evidence type="ECO:0000313" key="5">
    <source>
        <dbReference type="Proteomes" id="UP000249396"/>
    </source>
</evidence>
<feature type="transmembrane region" description="Helical" evidence="2">
    <location>
        <begin position="436"/>
        <end position="460"/>
    </location>
</feature>
<name>A0A2W4QQI4_9GAMM</name>
<keyword evidence="2" id="KW-1133">Transmembrane helix</keyword>
<evidence type="ECO:0000313" key="4">
    <source>
        <dbReference type="EMBL" id="PZN74455.1"/>
    </source>
</evidence>
<gene>
    <name evidence="4" type="ORF">DM484_21335</name>
</gene>
<dbReference type="Proteomes" id="UP000249396">
    <property type="component" value="Unassembled WGS sequence"/>
</dbReference>
<sequence>MKINARKHLEIRLQNLIFTLLFLGVIGLLGWLSTRYSMQFDWTAGSRHSLSEASVKILQLFHGPIKVIAYTREEKPIRDLITEQVSRFSRHKKDLTLAFVNSDTQPDQIREQGISEHNQMRIEYEGRSELVMEPTETAIANALQRLAHAKELHIVFLEGHGERSPKGQANFDLGQFGEELANKGIKISMVNLGIISSIPDNTDVLLLDGPRVNLLPGEVAQIQDYVKRGGNLWWMADPGNLHGLNPLAGQLGLKFLEGVVVDASTQLFGINDPTFALVAEYPSIPITQGFSVKTVFPTSAALEKTGESEFERTPFLTTVRSSWTETGPIEDKIKFDADKGEHEGPLHIGFALTREKNPNPQNSQEGQQKATTDKAARQRIVVIGDGDFLANAYLGNGGNLNLGLNIIHWLSENDQFINIPAKTAVDSTLALSNMNMVLIFVGFLILLPLSLFVGGALIWFKRRGR</sequence>
<dbReference type="InterPro" id="IPR019196">
    <property type="entry name" value="ABC_transp_unknown"/>
</dbReference>
<feature type="domain" description="ABC-type uncharacterised transport system" evidence="3">
    <location>
        <begin position="154"/>
        <end position="397"/>
    </location>
</feature>
<dbReference type="AlphaFoldDB" id="A0A2W4QQI4"/>
<evidence type="ECO:0000256" key="1">
    <source>
        <dbReference type="SAM" id="MobiDB-lite"/>
    </source>
</evidence>
<evidence type="ECO:0000256" key="2">
    <source>
        <dbReference type="SAM" id="Phobius"/>
    </source>
</evidence>
<evidence type="ECO:0000259" key="3">
    <source>
        <dbReference type="Pfam" id="PF09822"/>
    </source>
</evidence>
<dbReference type="Pfam" id="PF09822">
    <property type="entry name" value="ABC_transp_aux"/>
    <property type="match status" value="1"/>
</dbReference>
<comment type="caution">
    <text evidence="4">The sequence shown here is derived from an EMBL/GenBank/DDBJ whole genome shotgun (WGS) entry which is preliminary data.</text>
</comment>
<organism evidence="4 5">
    <name type="scientific">Candidatus Methylumidiphilus alinenensis</name>
    <dbReference type="NCBI Taxonomy" id="2202197"/>
    <lineage>
        <taxon>Bacteria</taxon>
        <taxon>Pseudomonadati</taxon>
        <taxon>Pseudomonadota</taxon>
        <taxon>Gammaproteobacteria</taxon>
        <taxon>Methylococcales</taxon>
        <taxon>Candidatus Methylumidiphilus</taxon>
    </lineage>
</organism>
<proteinExistence type="predicted"/>
<accession>A0A2W4QQI4</accession>
<feature type="transmembrane region" description="Helical" evidence="2">
    <location>
        <begin position="12"/>
        <end position="32"/>
    </location>
</feature>
<feature type="region of interest" description="Disordered" evidence="1">
    <location>
        <begin position="353"/>
        <end position="373"/>
    </location>
</feature>
<dbReference type="InterPro" id="IPR029062">
    <property type="entry name" value="Class_I_gatase-like"/>
</dbReference>
<reference evidence="4 5" key="1">
    <citation type="journal article" date="2018" name="Aquat. Microb. Ecol.">
        <title>Gammaproteobacterial methanotrophs dominate.</title>
        <authorList>
            <person name="Rissanen A.J."/>
            <person name="Saarenheimo J."/>
            <person name="Tiirola M."/>
            <person name="Peura S."/>
            <person name="Aalto S.L."/>
            <person name="Karvinen A."/>
            <person name="Nykanen H."/>
        </authorList>
    </citation>
    <scope>NUCLEOTIDE SEQUENCE [LARGE SCALE GENOMIC DNA]</scope>
    <source>
        <strain evidence="4">AMbin10</strain>
    </source>
</reference>
<feature type="compositionally biased region" description="Polar residues" evidence="1">
    <location>
        <begin position="358"/>
        <end position="370"/>
    </location>
</feature>
<dbReference type="SUPFAM" id="SSF52317">
    <property type="entry name" value="Class I glutamine amidotransferase-like"/>
    <property type="match status" value="1"/>
</dbReference>